<keyword evidence="1" id="KW-0805">Transcription regulation</keyword>
<dbReference type="AlphaFoldDB" id="A0A1I4FFM4"/>
<dbReference type="EMBL" id="FOTF01000009">
    <property type="protein sequence ID" value="SFL15727.1"/>
    <property type="molecule type" value="Genomic_DNA"/>
</dbReference>
<feature type="domain" description="HTH gntR-type" evidence="4">
    <location>
        <begin position="27"/>
        <end position="94"/>
    </location>
</feature>
<dbReference type="CDD" id="cd07377">
    <property type="entry name" value="WHTH_GntR"/>
    <property type="match status" value="1"/>
</dbReference>
<dbReference type="SMART" id="SM00345">
    <property type="entry name" value="HTH_GNTR"/>
    <property type="match status" value="1"/>
</dbReference>
<sequence length="251" mass="27927">MTNAEDQPTAELTILQLLAGTVLDANQNITFQIFDILRDLIVSVRLRPGQRLSEKEIAAALCTSKTPVREAMIRLDEIKLVRIVPQSGTYVTKISVSRYRTACFIRLQLELGAVRGAALTPDPHQSIAVLDGILSQTAKAIAQEDDAAFCTLDDAFHRQLFIMAGFKDAWSTARRTQFDVNRVRHIRRMQRIITGPAQLADHQAIVDAIRAQDGARAEDALRAHIGDLDRQISALVRDDKMRGFIALEDSI</sequence>
<evidence type="ECO:0000256" key="2">
    <source>
        <dbReference type="ARBA" id="ARBA00023125"/>
    </source>
</evidence>
<dbReference type="RefSeq" id="WP_090188851.1">
    <property type="nucleotide sequence ID" value="NZ_FOTF01000009.1"/>
</dbReference>
<organism evidence="5 6">
    <name type="scientific">Loktanella salsilacus</name>
    <dbReference type="NCBI Taxonomy" id="195913"/>
    <lineage>
        <taxon>Bacteria</taxon>
        <taxon>Pseudomonadati</taxon>
        <taxon>Pseudomonadota</taxon>
        <taxon>Alphaproteobacteria</taxon>
        <taxon>Rhodobacterales</taxon>
        <taxon>Roseobacteraceae</taxon>
        <taxon>Loktanella</taxon>
    </lineage>
</organism>
<evidence type="ECO:0000256" key="3">
    <source>
        <dbReference type="ARBA" id="ARBA00023163"/>
    </source>
</evidence>
<accession>A0A1I4FFM4</accession>
<dbReference type="InterPro" id="IPR011711">
    <property type="entry name" value="GntR_C"/>
</dbReference>
<dbReference type="PANTHER" id="PTHR43537">
    <property type="entry name" value="TRANSCRIPTIONAL REGULATOR, GNTR FAMILY"/>
    <property type="match status" value="1"/>
</dbReference>
<dbReference type="SUPFAM" id="SSF48008">
    <property type="entry name" value="GntR ligand-binding domain-like"/>
    <property type="match status" value="1"/>
</dbReference>
<evidence type="ECO:0000313" key="5">
    <source>
        <dbReference type="EMBL" id="SFL15727.1"/>
    </source>
</evidence>
<dbReference type="Pfam" id="PF07729">
    <property type="entry name" value="FCD"/>
    <property type="match status" value="1"/>
</dbReference>
<dbReference type="GO" id="GO:0003677">
    <property type="term" value="F:DNA binding"/>
    <property type="evidence" value="ECO:0007669"/>
    <property type="project" value="UniProtKB-KW"/>
</dbReference>
<gene>
    <name evidence="5" type="ORF">SAMN04488004_1092</name>
</gene>
<dbReference type="SUPFAM" id="SSF46785">
    <property type="entry name" value="Winged helix' DNA-binding domain"/>
    <property type="match status" value="1"/>
</dbReference>
<dbReference type="InterPro" id="IPR000524">
    <property type="entry name" value="Tscrpt_reg_HTH_GntR"/>
</dbReference>
<proteinExistence type="predicted"/>
<dbReference type="PANTHER" id="PTHR43537:SF5">
    <property type="entry name" value="UXU OPERON TRANSCRIPTIONAL REGULATOR"/>
    <property type="match status" value="1"/>
</dbReference>
<keyword evidence="2" id="KW-0238">DNA-binding</keyword>
<dbReference type="Gene3D" id="1.20.120.530">
    <property type="entry name" value="GntR ligand-binding domain-like"/>
    <property type="match status" value="1"/>
</dbReference>
<dbReference type="InterPro" id="IPR008920">
    <property type="entry name" value="TF_FadR/GntR_C"/>
</dbReference>
<dbReference type="Pfam" id="PF00392">
    <property type="entry name" value="GntR"/>
    <property type="match status" value="1"/>
</dbReference>
<evidence type="ECO:0000256" key="1">
    <source>
        <dbReference type="ARBA" id="ARBA00023015"/>
    </source>
</evidence>
<dbReference type="OrthoDB" id="8155773at2"/>
<evidence type="ECO:0000313" key="6">
    <source>
        <dbReference type="Proteomes" id="UP000199550"/>
    </source>
</evidence>
<dbReference type="InterPro" id="IPR036388">
    <property type="entry name" value="WH-like_DNA-bd_sf"/>
</dbReference>
<dbReference type="Proteomes" id="UP000199550">
    <property type="component" value="Unassembled WGS sequence"/>
</dbReference>
<dbReference type="InterPro" id="IPR036390">
    <property type="entry name" value="WH_DNA-bd_sf"/>
</dbReference>
<dbReference type="STRING" id="195913.SAMN04488004_1092"/>
<name>A0A1I4FFM4_9RHOB</name>
<reference evidence="5 6" key="1">
    <citation type="submission" date="2016-10" db="EMBL/GenBank/DDBJ databases">
        <authorList>
            <person name="de Groot N.N."/>
        </authorList>
    </citation>
    <scope>NUCLEOTIDE SEQUENCE [LARGE SCALE GENOMIC DNA]</scope>
    <source>
        <strain evidence="5 6">DSM 16199</strain>
    </source>
</reference>
<evidence type="ECO:0000259" key="4">
    <source>
        <dbReference type="PROSITE" id="PS50949"/>
    </source>
</evidence>
<protein>
    <submittedName>
        <fullName evidence="5">Transcriptional regulator, GntR family</fullName>
    </submittedName>
</protein>
<dbReference type="Gene3D" id="1.10.10.10">
    <property type="entry name" value="Winged helix-like DNA-binding domain superfamily/Winged helix DNA-binding domain"/>
    <property type="match status" value="1"/>
</dbReference>
<keyword evidence="6" id="KW-1185">Reference proteome</keyword>
<dbReference type="SMART" id="SM00895">
    <property type="entry name" value="FCD"/>
    <property type="match status" value="1"/>
</dbReference>
<dbReference type="GO" id="GO:0003700">
    <property type="term" value="F:DNA-binding transcription factor activity"/>
    <property type="evidence" value="ECO:0007669"/>
    <property type="project" value="InterPro"/>
</dbReference>
<keyword evidence="3" id="KW-0804">Transcription</keyword>
<dbReference type="PROSITE" id="PS50949">
    <property type="entry name" value="HTH_GNTR"/>
    <property type="match status" value="1"/>
</dbReference>